<feature type="compositionally biased region" description="Basic and acidic residues" evidence="1">
    <location>
        <begin position="40"/>
        <end position="58"/>
    </location>
</feature>
<dbReference type="SMART" id="SM00333">
    <property type="entry name" value="TUDOR"/>
    <property type="match status" value="3"/>
</dbReference>
<evidence type="ECO:0000259" key="2">
    <source>
        <dbReference type="PROSITE" id="PS50304"/>
    </source>
</evidence>
<feature type="region of interest" description="Disordered" evidence="1">
    <location>
        <begin position="765"/>
        <end position="834"/>
    </location>
</feature>
<protein>
    <recommendedName>
        <fullName evidence="2">Tudor domain-containing protein</fullName>
    </recommendedName>
</protein>
<accession>A0A1B6MG97</accession>
<feature type="compositionally biased region" description="Basic and acidic residues" evidence="1">
    <location>
        <begin position="104"/>
        <end position="115"/>
    </location>
</feature>
<feature type="compositionally biased region" description="Low complexity" evidence="1">
    <location>
        <begin position="9"/>
        <end position="18"/>
    </location>
</feature>
<gene>
    <name evidence="3" type="ORF">g.32496</name>
</gene>
<dbReference type="PANTHER" id="PTHR22948:SF76">
    <property type="entry name" value="FI20010P1-RELATED"/>
    <property type="match status" value="1"/>
</dbReference>
<sequence>SHSRVCKQSSRGSNNSSSKTELRGVGDNRQTRQDSTNGIRQKENWFDERPQSNDRFQNRSEYNSQFNDRSQNRFGDRNNGRFNDGRQDEANRPNNRNSNQTDSEPPRHLFEERKSKFNASKTNRSDEGSSRPTGVGAQRNQYNQRGQDASEKNNSRFSSKFDKDDDWGTSEKESKISTTSEKVTAGIDFINKEQAFIQKFDTTNSVGNTSMSPVARPAVQVIPPTKVTGPLKYGEIEKVTVFYNEPTSKSVYYVVIASQPSQLSTMQSKLDKPGASYPPVSNPTVGDICVANYEGSWWRVRVTCLNPLTVHYIDYGNTESTTSDNLFSLPTEVVSIPPVVLKIKLADGTPDEYFGKDAGDCLTIKPTKQVDDYWEVQIDGVQYPSTGVPSQLPEPVTPTPTPAAQIPTVNTSTTVTGPLKVGEKKRVTIFYKEPTNESVCYVQLTEEIKLSYAMQSKLDDPNASYTPVSNLVLGDLCLANYEQSWCRAQVVSLNPLIVKYIDFGNCETLTPDKIFAMPAEHLSIPAMAIKIKLADGTPNEFLKMGVEESLTIIPTHQVDDYWEVQIDGVQYPSTAVPSQRPKPVTSTSTPAAQVPQSPAPSEQTLFPKLLPGDIFTEVNVTHRDVGGEWMAVTPQNHGAELAELSKALQEAVATAAPLTPQLNSRCMAKWSNTNVWFRGSISSLDPLTIRFVDNGNVEVCTPENVRQLPAHVKGYPILSVSIAAKDKSHKEIMKKDHFSVKPLYKDPERKVWFVEVAESKAINQTERTPLATVSEPSSGPSQQPMMSQSPVQIQSTSLNQTPVTNQPPTDSQPKTKVPTGLPSLLPADKFSTMS</sequence>
<dbReference type="Gene3D" id="2.30.30.140">
    <property type="match status" value="3"/>
</dbReference>
<feature type="compositionally biased region" description="Polar residues" evidence="1">
    <location>
        <begin position="796"/>
        <end position="814"/>
    </location>
</feature>
<feature type="compositionally biased region" description="Low complexity" evidence="1">
    <location>
        <begin position="774"/>
        <end position="795"/>
    </location>
</feature>
<feature type="region of interest" description="Disordered" evidence="1">
    <location>
        <begin position="387"/>
        <end position="410"/>
    </location>
</feature>
<feature type="non-terminal residue" evidence="3">
    <location>
        <position position="834"/>
    </location>
</feature>
<feature type="compositionally biased region" description="Polar residues" evidence="1">
    <location>
        <begin position="138"/>
        <end position="147"/>
    </location>
</feature>
<dbReference type="PANTHER" id="PTHR22948">
    <property type="entry name" value="TUDOR DOMAIN CONTAINING PROTEIN"/>
    <property type="match status" value="1"/>
</dbReference>
<feature type="compositionally biased region" description="Basic and acidic residues" evidence="1">
    <location>
        <begin position="148"/>
        <end position="163"/>
    </location>
</feature>
<dbReference type="PROSITE" id="PS50304">
    <property type="entry name" value="TUDOR"/>
    <property type="match status" value="3"/>
</dbReference>
<evidence type="ECO:0000256" key="1">
    <source>
        <dbReference type="SAM" id="MobiDB-lite"/>
    </source>
</evidence>
<name>A0A1B6MG97_9HEMI</name>
<reference evidence="3" key="1">
    <citation type="submission" date="2015-11" db="EMBL/GenBank/DDBJ databases">
        <title>De novo transcriptome assembly of four potential Pierce s Disease insect vectors from Arizona vineyards.</title>
        <authorList>
            <person name="Tassone E.E."/>
        </authorList>
    </citation>
    <scope>NUCLEOTIDE SEQUENCE</scope>
</reference>
<feature type="domain" description="Tudor" evidence="2">
    <location>
        <begin position="659"/>
        <end position="715"/>
    </location>
</feature>
<feature type="compositionally biased region" description="Polar residues" evidence="1">
    <location>
        <begin position="59"/>
        <end position="69"/>
    </location>
</feature>
<feature type="compositionally biased region" description="Low complexity" evidence="1">
    <location>
        <begin position="588"/>
        <end position="602"/>
    </location>
</feature>
<dbReference type="EMBL" id="GEBQ01005041">
    <property type="protein sequence ID" value="JAT34936.1"/>
    <property type="molecule type" value="Transcribed_RNA"/>
</dbReference>
<feature type="compositionally biased region" description="Basic and acidic residues" evidence="1">
    <location>
        <begin position="20"/>
        <end position="32"/>
    </location>
</feature>
<feature type="region of interest" description="Disordered" evidence="1">
    <location>
        <begin position="1"/>
        <end position="178"/>
    </location>
</feature>
<organism evidence="3">
    <name type="scientific">Graphocephala atropunctata</name>
    <dbReference type="NCBI Taxonomy" id="36148"/>
    <lineage>
        <taxon>Eukaryota</taxon>
        <taxon>Metazoa</taxon>
        <taxon>Ecdysozoa</taxon>
        <taxon>Arthropoda</taxon>
        <taxon>Hexapoda</taxon>
        <taxon>Insecta</taxon>
        <taxon>Pterygota</taxon>
        <taxon>Neoptera</taxon>
        <taxon>Paraneoptera</taxon>
        <taxon>Hemiptera</taxon>
        <taxon>Auchenorrhyncha</taxon>
        <taxon>Membracoidea</taxon>
        <taxon>Cicadellidae</taxon>
        <taxon>Cicadellinae</taxon>
        <taxon>Cicadellini</taxon>
        <taxon>Graphocephala</taxon>
    </lineage>
</organism>
<proteinExistence type="predicted"/>
<dbReference type="SUPFAM" id="SSF63748">
    <property type="entry name" value="Tudor/PWWP/MBT"/>
    <property type="match status" value="3"/>
</dbReference>
<feature type="compositionally biased region" description="Polar residues" evidence="1">
    <location>
        <begin position="92"/>
        <end position="103"/>
    </location>
</feature>
<dbReference type="InterPro" id="IPR050621">
    <property type="entry name" value="Tudor_domain_containing"/>
</dbReference>
<evidence type="ECO:0000313" key="3">
    <source>
        <dbReference type="EMBL" id="JAT34936.1"/>
    </source>
</evidence>
<dbReference type="Pfam" id="PF00567">
    <property type="entry name" value="TUDOR"/>
    <property type="match status" value="3"/>
</dbReference>
<feature type="region of interest" description="Disordered" evidence="1">
    <location>
        <begin position="573"/>
        <end position="602"/>
    </location>
</feature>
<feature type="compositionally biased region" description="Basic and acidic residues" evidence="1">
    <location>
        <begin position="70"/>
        <end position="91"/>
    </location>
</feature>
<dbReference type="AlphaFoldDB" id="A0A1B6MG97"/>
<feature type="non-terminal residue" evidence="3">
    <location>
        <position position="1"/>
    </location>
</feature>
<feature type="domain" description="Tudor" evidence="2">
    <location>
        <begin position="282"/>
        <end position="336"/>
    </location>
</feature>
<dbReference type="InterPro" id="IPR002999">
    <property type="entry name" value="Tudor"/>
</dbReference>
<feature type="domain" description="Tudor" evidence="2">
    <location>
        <begin position="470"/>
        <end position="524"/>
    </location>
</feature>